<reference evidence="2" key="2">
    <citation type="submission" date="2021-04" db="EMBL/GenBank/DDBJ databases">
        <authorList>
            <person name="Gilroy R."/>
        </authorList>
    </citation>
    <scope>NUCLEOTIDE SEQUENCE</scope>
    <source>
        <strain evidence="2">ChiGjej4B4-12881</strain>
    </source>
</reference>
<feature type="binding site" evidence="1">
    <location>
        <position position="61"/>
    </location>
    <ligand>
        <name>substrate</name>
    </ligand>
</feature>
<comment type="caution">
    <text evidence="2">The sequence shown here is derived from an EMBL/GenBank/DDBJ whole genome shotgun (WGS) entry which is preliminary data.</text>
</comment>
<feature type="binding site" evidence="1">
    <location>
        <begin position="9"/>
        <end position="16"/>
    </location>
    <ligand>
        <name>substrate</name>
    </ligand>
</feature>
<dbReference type="PIRSF" id="PIRSF000709">
    <property type="entry name" value="6PFK_2-Ptase"/>
    <property type="match status" value="1"/>
</dbReference>
<dbReference type="Gene3D" id="3.40.50.1240">
    <property type="entry name" value="Phosphoglycerate mutase-like"/>
    <property type="match status" value="1"/>
</dbReference>
<dbReference type="GO" id="GO:0005737">
    <property type="term" value="C:cytoplasm"/>
    <property type="evidence" value="ECO:0007669"/>
    <property type="project" value="TreeGrafter"/>
</dbReference>
<dbReference type="PANTHER" id="PTHR48100">
    <property type="entry name" value="BROAD-SPECIFICITY PHOSPHATASE YOR283W-RELATED"/>
    <property type="match status" value="1"/>
</dbReference>
<accession>A0A9D1W379</accession>
<dbReference type="GO" id="GO:0016791">
    <property type="term" value="F:phosphatase activity"/>
    <property type="evidence" value="ECO:0007669"/>
    <property type="project" value="TreeGrafter"/>
</dbReference>
<name>A0A9D1W379_9FIRM</name>
<dbReference type="SUPFAM" id="SSF53254">
    <property type="entry name" value="Phosphoglycerate mutase-like"/>
    <property type="match status" value="1"/>
</dbReference>
<dbReference type="AlphaFoldDB" id="A0A9D1W379"/>
<reference evidence="2" key="1">
    <citation type="journal article" date="2021" name="PeerJ">
        <title>Extensive microbial diversity within the chicken gut microbiome revealed by metagenomics and culture.</title>
        <authorList>
            <person name="Gilroy R."/>
            <person name="Ravi A."/>
            <person name="Getino M."/>
            <person name="Pursley I."/>
            <person name="Horton D.L."/>
            <person name="Alikhan N.F."/>
            <person name="Baker D."/>
            <person name="Gharbi K."/>
            <person name="Hall N."/>
            <person name="Watson M."/>
            <person name="Adriaenssens E.M."/>
            <person name="Foster-Nyarko E."/>
            <person name="Jarju S."/>
            <person name="Secka A."/>
            <person name="Antonio M."/>
            <person name="Oren A."/>
            <person name="Chaudhuri R.R."/>
            <person name="La Ragione R."/>
            <person name="Hildebrand F."/>
            <person name="Pallen M.J."/>
        </authorList>
    </citation>
    <scope>NUCLEOTIDE SEQUENCE</scope>
    <source>
        <strain evidence="2">ChiGjej4B4-12881</strain>
    </source>
</reference>
<organism evidence="2 3">
    <name type="scientific">Candidatus Lachnoclostridium stercoripullorum</name>
    <dbReference type="NCBI Taxonomy" id="2838635"/>
    <lineage>
        <taxon>Bacteria</taxon>
        <taxon>Bacillati</taxon>
        <taxon>Bacillota</taxon>
        <taxon>Clostridia</taxon>
        <taxon>Lachnospirales</taxon>
        <taxon>Lachnospiraceae</taxon>
    </lineage>
</organism>
<sequence>MKKTLYLVRHGQTVFNVRRKIQGWCDSPLTELGRAQAGVAAEYFRSRGITFDHAYSSTSERACDTLEILTPMPYTRVKGLKEWNFGVFESESEDLNPPLPYGDFFKGFGGEGEMEVRQRMSDTLTEIMERDGHESVLAVSHGGSSRQFMRYWEKNQKAELKGRVGNCCILKFEYENGEFSLIEAVNHDFSSLTAGK</sequence>
<dbReference type="EMBL" id="DXEU01000025">
    <property type="protein sequence ID" value="HIX51462.1"/>
    <property type="molecule type" value="Genomic_DNA"/>
</dbReference>
<dbReference type="PROSITE" id="PS00175">
    <property type="entry name" value="PG_MUTASE"/>
    <property type="match status" value="1"/>
</dbReference>
<dbReference type="PANTHER" id="PTHR48100:SF5">
    <property type="entry name" value="HISTIDINE PHOSPHATASE FAMILY PROTEIN"/>
    <property type="match status" value="1"/>
</dbReference>
<dbReference type="CDD" id="cd07067">
    <property type="entry name" value="HP_PGM_like"/>
    <property type="match status" value="1"/>
</dbReference>
<evidence type="ECO:0000313" key="2">
    <source>
        <dbReference type="EMBL" id="HIX51462.1"/>
    </source>
</evidence>
<gene>
    <name evidence="2" type="ORF">IAA28_01500</name>
</gene>
<dbReference type="SMART" id="SM00855">
    <property type="entry name" value="PGAM"/>
    <property type="match status" value="1"/>
</dbReference>
<dbReference type="InterPro" id="IPR001345">
    <property type="entry name" value="PG/BPGM_mutase_AS"/>
</dbReference>
<dbReference type="InterPro" id="IPR050275">
    <property type="entry name" value="PGM_Phosphatase"/>
</dbReference>
<dbReference type="InterPro" id="IPR029033">
    <property type="entry name" value="His_PPase_superfam"/>
</dbReference>
<evidence type="ECO:0000256" key="1">
    <source>
        <dbReference type="PIRSR" id="PIRSR613078-2"/>
    </source>
</evidence>
<dbReference type="InterPro" id="IPR013078">
    <property type="entry name" value="His_Pase_superF_clade-1"/>
</dbReference>
<proteinExistence type="predicted"/>
<protein>
    <submittedName>
        <fullName evidence="2">Phosphoglycerate mutase family protein</fullName>
    </submittedName>
</protein>
<dbReference type="Proteomes" id="UP000886780">
    <property type="component" value="Unassembled WGS sequence"/>
</dbReference>
<dbReference type="Pfam" id="PF00300">
    <property type="entry name" value="His_Phos_1"/>
    <property type="match status" value="1"/>
</dbReference>
<evidence type="ECO:0000313" key="3">
    <source>
        <dbReference type="Proteomes" id="UP000886780"/>
    </source>
</evidence>